<keyword evidence="6" id="KW-0808">Transferase</keyword>
<comment type="subcellular location">
    <subcellularLocation>
        <location evidence="2">Cell membrane</location>
        <topology evidence="2">Multi-pass membrane protein</topology>
    </subcellularLocation>
</comment>
<dbReference type="Gene3D" id="1.10.287.130">
    <property type="match status" value="1"/>
</dbReference>
<comment type="caution">
    <text evidence="17">The sequence shown here is derived from an EMBL/GenBank/DDBJ whole genome shotgun (WGS) entry which is preliminary data.</text>
</comment>
<gene>
    <name evidence="17" type="ORF">SAMN02745910_03785</name>
</gene>
<evidence type="ECO:0000256" key="7">
    <source>
        <dbReference type="ARBA" id="ARBA00022692"/>
    </source>
</evidence>
<comment type="catalytic activity">
    <reaction evidence="1">
        <text>ATP + protein L-histidine = ADP + protein N-phospho-L-histidine.</text>
        <dbReference type="EC" id="2.7.13.3"/>
    </reaction>
</comment>
<dbReference type="Gene3D" id="6.10.340.10">
    <property type="match status" value="1"/>
</dbReference>
<protein>
    <recommendedName>
        <fullName evidence="3">histidine kinase</fullName>
        <ecNumber evidence="3">2.7.13.3</ecNumber>
    </recommendedName>
</protein>
<reference evidence="17 18" key="1">
    <citation type="submission" date="2016-10" db="EMBL/GenBank/DDBJ databases">
        <authorList>
            <person name="Varghese N."/>
            <person name="Submissions S."/>
        </authorList>
    </citation>
    <scope>NUCLEOTIDE SEQUENCE [LARGE SCALE GENOMIC DNA]</scope>
    <source>
        <strain evidence="17 18">DSM 13796</strain>
    </source>
</reference>
<dbReference type="SUPFAM" id="SSF47384">
    <property type="entry name" value="Homodimeric domain of signal transducing histidine kinase"/>
    <property type="match status" value="1"/>
</dbReference>
<dbReference type="InterPro" id="IPR005467">
    <property type="entry name" value="His_kinase_dom"/>
</dbReference>
<evidence type="ECO:0000256" key="14">
    <source>
        <dbReference type="SAM" id="Phobius"/>
    </source>
</evidence>
<feature type="transmembrane region" description="Helical" evidence="14">
    <location>
        <begin position="63"/>
        <end position="82"/>
    </location>
</feature>
<keyword evidence="8" id="KW-0547">Nucleotide-binding</keyword>
<dbReference type="SMART" id="SM00388">
    <property type="entry name" value="HisKA"/>
    <property type="match status" value="1"/>
</dbReference>
<evidence type="ECO:0000259" key="16">
    <source>
        <dbReference type="PROSITE" id="PS50885"/>
    </source>
</evidence>
<keyword evidence="7 14" id="KW-0812">Transmembrane</keyword>
<dbReference type="SUPFAM" id="SSF55874">
    <property type="entry name" value="ATPase domain of HSP90 chaperone/DNA topoisomerase II/histidine kinase"/>
    <property type="match status" value="1"/>
</dbReference>
<evidence type="ECO:0000256" key="13">
    <source>
        <dbReference type="ARBA" id="ARBA00023136"/>
    </source>
</evidence>
<feature type="transmembrane region" description="Helical" evidence="14">
    <location>
        <begin position="12"/>
        <end position="34"/>
    </location>
</feature>
<keyword evidence="13 14" id="KW-0472">Membrane</keyword>
<keyword evidence="9 17" id="KW-0418">Kinase</keyword>
<dbReference type="InterPro" id="IPR050398">
    <property type="entry name" value="HssS/ArlS-like"/>
</dbReference>
<dbReference type="PROSITE" id="PS50885">
    <property type="entry name" value="HAMP"/>
    <property type="match status" value="1"/>
</dbReference>
<proteinExistence type="predicted"/>
<evidence type="ECO:0000256" key="3">
    <source>
        <dbReference type="ARBA" id="ARBA00012438"/>
    </source>
</evidence>
<dbReference type="Pfam" id="PF00512">
    <property type="entry name" value="HisKA"/>
    <property type="match status" value="1"/>
</dbReference>
<name>A0A1I6BLX8_9BACI</name>
<evidence type="ECO:0000256" key="8">
    <source>
        <dbReference type="ARBA" id="ARBA00022741"/>
    </source>
</evidence>
<evidence type="ECO:0000256" key="11">
    <source>
        <dbReference type="ARBA" id="ARBA00022989"/>
    </source>
</evidence>
<dbReference type="EMBL" id="FOXX01000011">
    <property type="protein sequence ID" value="SFQ81911.1"/>
    <property type="molecule type" value="Genomic_DNA"/>
</dbReference>
<organism evidence="17 18">
    <name type="scientific">Priestia endophytica DSM 13796</name>
    <dbReference type="NCBI Taxonomy" id="1121089"/>
    <lineage>
        <taxon>Bacteria</taxon>
        <taxon>Bacillati</taxon>
        <taxon>Bacillota</taxon>
        <taxon>Bacilli</taxon>
        <taxon>Bacillales</taxon>
        <taxon>Bacillaceae</taxon>
        <taxon>Priestia</taxon>
    </lineage>
</organism>
<dbReference type="InterPro" id="IPR036097">
    <property type="entry name" value="HisK_dim/P_sf"/>
</dbReference>
<dbReference type="Proteomes" id="UP000182762">
    <property type="component" value="Unassembled WGS sequence"/>
</dbReference>
<evidence type="ECO:0000256" key="5">
    <source>
        <dbReference type="ARBA" id="ARBA00022553"/>
    </source>
</evidence>
<feature type="domain" description="HAMP" evidence="16">
    <location>
        <begin position="83"/>
        <end position="134"/>
    </location>
</feature>
<dbReference type="GO" id="GO:0016301">
    <property type="term" value="F:kinase activity"/>
    <property type="evidence" value="ECO:0007669"/>
    <property type="project" value="UniProtKB-KW"/>
</dbReference>
<dbReference type="PRINTS" id="PR00344">
    <property type="entry name" value="BCTRLSENSOR"/>
</dbReference>
<evidence type="ECO:0000256" key="6">
    <source>
        <dbReference type="ARBA" id="ARBA00022679"/>
    </source>
</evidence>
<feature type="domain" description="Histidine kinase" evidence="15">
    <location>
        <begin position="142"/>
        <end position="353"/>
    </location>
</feature>
<dbReference type="Pfam" id="PF00672">
    <property type="entry name" value="HAMP"/>
    <property type="match status" value="1"/>
</dbReference>
<evidence type="ECO:0000256" key="2">
    <source>
        <dbReference type="ARBA" id="ARBA00004651"/>
    </source>
</evidence>
<dbReference type="EC" id="2.7.13.3" evidence="3"/>
<keyword evidence="12" id="KW-0902">Two-component regulatory system</keyword>
<dbReference type="InterPro" id="IPR036890">
    <property type="entry name" value="HATPase_C_sf"/>
</dbReference>
<dbReference type="SMART" id="SM00387">
    <property type="entry name" value="HATPase_c"/>
    <property type="match status" value="1"/>
</dbReference>
<dbReference type="PANTHER" id="PTHR45528">
    <property type="entry name" value="SENSOR HISTIDINE KINASE CPXA"/>
    <property type="match status" value="1"/>
</dbReference>
<sequence>MWLINQIREKMIRKWVALNIGVTGLVIGIIGFSVKELACRKFNEYASSSLHAQQFRKSIGEDLFDAGLLTLILAILIHLFFAKKILNPLNQLSHTTKELDKTKDSPFPTHLKDEIGQIANKLNEITNQVSHLHKQKNQMMVDLGHELRTPLTTLTGYLEGLEEGVFVPNEQVYSILKKECFQLTHLVNKIQELHQWESGRKNIDRYWIESGKALQSSIEPFQTEMNKRDIERVIQVESATLYCDSNALHTVVSHIFDNVVRYNIGKKVIVKGKSYRDNYVISISNQGMPIPKEAEKQLFDHFFRVENSRNRETGGFGLGLSIAKEIVHQLGGEIGFYSRSGFHTFWFTIPIEKEGH</sequence>
<evidence type="ECO:0000313" key="18">
    <source>
        <dbReference type="Proteomes" id="UP000182762"/>
    </source>
</evidence>
<keyword evidence="11 14" id="KW-1133">Transmembrane helix</keyword>
<dbReference type="InterPro" id="IPR003594">
    <property type="entry name" value="HATPase_dom"/>
</dbReference>
<dbReference type="InterPro" id="IPR003660">
    <property type="entry name" value="HAMP_dom"/>
</dbReference>
<dbReference type="CDD" id="cd06225">
    <property type="entry name" value="HAMP"/>
    <property type="match status" value="1"/>
</dbReference>
<dbReference type="InterPro" id="IPR004358">
    <property type="entry name" value="Sig_transdc_His_kin-like_C"/>
</dbReference>
<keyword evidence="4" id="KW-1003">Cell membrane</keyword>
<evidence type="ECO:0000256" key="12">
    <source>
        <dbReference type="ARBA" id="ARBA00023012"/>
    </source>
</evidence>
<dbReference type="GeneID" id="93712364"/>
<evidence type="ECO:0000256" key="4">
    <source>
        <dbReference type="ARBA" id="ARBA00022475"/>
    </source>
</evidence>
<evidence type="ECO:0000256" key="9">
    <source>
        <dbReference type="ARBA" id="ARBA00022777"/>
    </source>
</evidence>
<keyword evidence="18" id="KW-1185">Reference proteome</keyword>
<evidence type="ECO:0000256" key="10">
    <source>
        <dbReference type="ARBA" id="ARBA00022840"/>
    </source>
</evidence>
<evidence type="ECO:0000256" key="1">
    <source>
        <dbReference type="ARBA" id="ARBA00000085"/>
    </source>
</evidence>
<dbReference type="PROSITE" id="PS50109">
    <property type="entry name" value="HIS_KIN"/>
    <property type="match status" value="1"/>
</dbReference>
<dbReference type="RefSeq" id="WP_061802364.1">
    <property type="nucleotide sequence ID" value="NZ_FOXX01000011.1"/>
</dbReference>
<dbReference type="Pfam" id="PF02518">
    <property type="entry name" value="HATPase_c"/>
    <property type="match status" value="1"/>
</dbReference>
<accession>A0A1I6BLX8</accession>
<dbReference type="CDD" id="cd00082">
    <property type="entry name" value="HisKA"/>
    <property type="match status" value="1"/>
</dbReference>
<keyword evidence="10" id="KW-0067">ATP-binding</keyword>
<dbReference type="InterPro" id="IPR003661">
    <property type="entry name" value="HisK_dim/P_dom"/>
</dbReference>
<evidence type="ECO:0000313" key="17">
    <source>
        <dbReference type="EMBL" id="SFQ81911.1"/>
    </source>
</evidence>
<dbReference type="PANTHER" id="PTHR45528:SF1">
    <property type="entry name" value="SENSOR HISTIDINE KINASE CPXA"/>
    <property type="match status" value="1"/>
</dbReference>
<dbReference type="Gene3D" id="3.30.565.10">
    <property type="entry name" value="Histidine kinase-like ATPase, C-terminal domain"/>
    <property type="match status" value="1"/>
</dbReference>
<keyword evidence="5" id="KW-0597">Phosphoprotein</keyword>
<evidence type="ECO:0000259" key="15">
    <source>
        <dbReference type="PROSITE" id="PS50109"/>
    </source>
</evidence>